<evidence type="ECO:0000256" key="1">
    <source>
        <dbReference type="PROSITE-ProRule" id="PRU00042"/>
    </source>
</evidence>
<keyword evidence="7" id="KW-1185">Reference proteome</keyword>
<dbReference type="RefSeq" id="XP_028859353.1">
    <property type="nucleotide sequence ID" value="XM_029008758.1"/>
</dbReference>
<keyword evidence="1" id="KW-0863">Zinc-finger</keyword>
<dbReference type="InterPro" id="IPR013087">
    <property type="entry name" value="Znf_C2H2_type"/>
</dbReference>
<dbReference type="PROSITE" id="PS50157">
    <property type="entry name" value="ZINC_FINGER_C2H2_2"/>
    <property type="match status" value="1"/>
</dbReference>
<keyword evidence="2" id="KW-0175">Coiled coil</keyword>
<keyword evidence="1" id="KW-0479">Metal-binding</keyword>
<keyword evidence="4" id="KW-0812">Transmembrane</keyword>
<feature type="compositionally biased region" description="Basic and acidic residues" evidence="3">
    <location>
        <begin position="2840"/>
        <end position="2859"/>
    </location>
</feature>
<name>A0A1D3JII0_PLAMA</name>
<feature type="compositionally biased region" description="Low complexity" evidence="3">
    <location>
        <begin position="1124"/>
        <end position="1136"/>
    </location>
</feature>
<dbReference type="KEGG" id="pmal:PMUG01_03013300"/>
<dbReference type="InterPro" id="IPR007309">
    <property type="entry name" value="TFIIIC_Bblock-bd"/>
</dbReference>
<keyword evidence="4" id="KW-0472">Membrane</keyword>
<organism evidence="6 7">
    <name type="scientific">Plasmodium malariae</name>
    <dbReference type="NCBI Taxonomy" id="5858"/>
    <lineage>
        <taxon>Eukaryota</taxon>
        <taxon>Sar</taxon>
        <taxon>Alveolata</taxon>
        <taxon>Apicomplexa</taxon>
        <taxon>Aconoidasida</taxon>
        <taxon>Haemosporida</taxon>
        <taxon>Plasmodiidae</taxon>
        <taxon>Plasmodium</taxon>
        <taxon>Plasmodium (Plasmodium)</taxon>
    </lineage>
</organism>
<feature type="transmembrane region" description="Helical" evidence="4">
    <location>
        <begin position="220"/>
        <end position="241"/>
    </location>
</feature>
<evidence type="ECO:0000313" key="6">
    <source>
        <dbReference type="EMBL" id="SBT86181.1"/>
    </source>
</evidence>
<evidence type="ECO:0000256" key="2">
    <source>
        <dbReference type="SAM" id="Coils"/>
    </source>
</evidence>
<reference evidence="6 7" key="1">
    <citation type="submission" date="2016-06" db="EMBL/GenBank/DDBJ databases">
        <authorList>
            <consortium name="Pathogen Informatics"/>
        </authorList>
    </citation>
    <scope>NUCLEOTIDE SEQUENCE [LARGE SCALE GENOMIC DNA]</scope>
</reference>
<feature type="domain" description="C2H2-type" evidence="5">
    <location>
        <begin position="1786"/>
        <end position="1814"/>
    </location>
</feature>
<sequence>MNKMLLKFIFDELCTSFNKKDSTNTYSKKKDDNDNNEINYIITLQDLFENLERNKNMYMDIYMKKEVLENIYHCRDICIIKQEKKKAELDEYNNDVDIKIDKGNQNLIINSANHYNVCINNIYIYNKHNLFYYQRIKECKEKIFILLYIISGKYNGFIQSSLSRSLNLDVKIVHYHLKALFQFLLIKKISINISNLEKSFDNSNNRNSSNSNTIKLNPTYILYFNIYFIYNLLPIFIKNILYSQNVLSINKIIVYLLNKFIIIPQKVLSFIFFKLLIVYNPYYFIQVRKALRLFNSILSSLINKKKIIMCKIKVHSNYENCYLNYENKDKINYDNIINFLLLFYYNYDYLIKFINKSCYLMCEDYVKRVEFKNEFVKGAITTTSAWNELGMYLKRSSTFGQSIQQGKNIIHLNSSSQLPSDLPSNIPSDIQDIVKIEYHNQDVRKNGGESKETQIINNIKREEDNIYINEKNCNLLINEFENYVGFSTDNKTNDTDYYSSSPNENQESSLSEFSFFHGNEEIEESVKQTSAESEQNENIEEVNKKYLLSHASSTSSCASSSSTSSTNTNSDGKSYNNYFIKNKNICLNNLSLYNKIKYLILSKGVNGMTTKEISQILLLSVKKINTFLCKLIRNKDIVKIPERKNKSFMYRFIDNNIYHYLQKNPHNISLLKMEKQENNTDHNNSEINGEEDEKETEGTIRKNASISKSDKTSDNFYTVKNKGSKNVQNKNVNELTLSEKEKEFDLISEKKDFSHIQFNKLSESLNVLNYINTVNKIDINVLMYVIPKYKDSVNNFSNFKDFFDNYVENFKKFEDKYDLYTCSFHFFYYLKFLLKKDQTKHSSHKFSDLHDSKSLNKPSDVAISEQYEKEFYIKNIDSSEKNIDFIKYFMEDTTKLKSNLFIKRLFIFCHFLLCSKVTTFRYLQDLFIMLENSGRTIDRKSVQRLFNYSTKINQFFKKYTLLNSKTVKYYFYDSYVLSEKQSNELYAKFQQEYALFFYRHNNTTDKSSKGKMEYYNLTNTNIASNKLKYMVKISDKRYKAMADSSEASLYTQNDSNRINQIADKNNVENYNLHVEGKKEEHGHTIFFAEKNEQSSTQNPSNRNDNSHVVHTITNKKDTTGGIYNLPGGSSVSSSNRSSSCYNGTSSEAFSNLPYHTSLMGTSVDTINLSNKRKFINPVCKTYNKKRKSEQLHKINENKTNMLNKLPSQDTFSCSYKTCEEPNLEDKDEIQIVLSPLRNKNHGKNVESTSRDNHVLAKNSNECNVLYIDILNESAFKCKESKIVSKRVKTRSVFRSFKTPQEFSYGINYFNGYIFSKMARYKYFHKCLIRILKKKKKKIKKQICPEEKTKDSCSNRGISSGSNIFESYENISKKRKIDYIESNQKKRKKKKKSSNTLTVKDILKNLYLDEYLKIIHLGCKLNYIENYLLNEKKKKKLKDLPPILFEFLTSYSLLNCNKNNIIQNFLSSRNEQIYLNEINPYEQLQFITFSNCNSNDCLRKHDDDVAVPHDDDTVSNPNNDGEERLKKNYLYSSKKKNDVLSKHDMNVIKSSDRISIFYFLYRKLKFLYNMNLVHLKFSNNMKKNASFPHKWKGNVSCNSKNAELNISFVDIKKNNLRIYIKKYVNIHLFTPKKSKRENKTYNIMRYNHFEEFYYNLYISVERFKKFLPDAYFENYPRGKLTLQDVLKNCKIKNKNLKFLLFHNSYTNQLFLTRKLRKMFLSLTKKVKKREISKSKLMEELASSKEYDILRNIYNISRTNIEKYFTVFYDIYSKEKSSVAITDEDLLFSCPFCNNIFSFKNDLLSHISTFHNVNKKFSNLISFFSNSKHMIHKNLSDFLRIKNRIVKNANIYPDYNFSKKRANAYETNSKNVKNASYQNDILHQNNAILQNNIPYQNKPWVESSQHFSSNSISDQKLEKPEQAIQMQSYDLSAKEENLLNEEFTNLKKKKKNVTNNLEKADEGAYSNNFYVNKNYKKYINDFLENVKVKHTLKIVYIYFVTTIVQLVMSEKNLEKERKNIEIQTVFLDKTNKSTENSSTSTKELLLRKKKKTVKGINKNEGNSVVNPYKEKDVNNLLIKKKITKLQKKRGLLESTIIQSEKYESQEKKCYKEKSKKVTFCDKILPSYFKTSESVNDFISTKLNKFRLIYYLKNKTNGIPYKKYMWNEANRKMIGKFKPNVCIYIQKKLFYYFKKNIIHYFFILSNENFARCILSYSATHIYNCTYTNINYYYDKYIKNIYNFKFISLVNLLKLFIINYGDQFTAYKEIIKPLFFQKIEDIKNSLRFLKKKSYVIDTSYILSNYISSDLICDNIYANLVYKSMFYKKKLSLFSKKSFFDNVLDMIYLMGVSHSVKLLEGEHFEKSNEKKDNTNYHLKGLLSHIDAVYDEEHNQAIPYNSNNTYYRNAPKNCIYLKKDIPFMQNGYKNVDYNKELNEDVSQVRNNNIYDFNYTLMKHCTTNNVMNNEDNSSENPNEECKKHYFNKRLTIFDLYYCVHNFLKGNIILYACNNYILTDENECNNDEKPSDREKDMLMMHNCEKDSQMSNFSDVSHLSEAKKFVNYNKHNNLQKKNEKNLKNGEYENRYKEDDKSMSYTSSTADESDIFDHLSDDYEIIKLLENSNDGNKKILGGISKHINCLTKHVSEYFPNYYFLNSFEKKKLEKKLSQIFSNTKEVKFSNSNHFFHHLYYDPNYINNSLFSYFKRYCLYIYENDIIMGQVPYKPFKNSFLLNISDTNNVNFTNLFNAYMQENNFSNSIIYKKNKLLIYNINKKTFIDYDLYPQNMHLYNIAFMSNVHKNVDSLLDVQVSNLKNSVFWLEKDKSKRKKKKKYEQTRGKTVWHEPPFNDRKTENSQKNDCMHTDDSNNNMEIGKKGETPKKIPCEIKKKERSKSNAHLKNFVKKVNIKGNRTKNNTYKESFFFVTRILYDVFYINDILNIYGECGNYKDNVFKKKQKKIITVSEKIRELYKCKNDKMEECNANRSSERDFNMTHEYNNVNREEEQEEVEKQVYYTEENFESNEWMKDTTSVVTLHNSKNTNNHNKQETPPILNSANYDIVQTEKNYTVFNKIINKMLFVFLSIKKKKENGRFIDSLKKMYLLEFMKNTNYSEYSNVKKEYDFIIFLLNKLNLIKIFPFMNTHKIFLAQYHYEINAYKRKNMFYEHNYKHPFLNMINCHLKNFKFQFKKYTDSETKIFKKFMEKSEITNYLDIKKIGVSDNANEKYSSERYVYKKNIEEKLIYNREKLNYVDCIFINFINNNTLKKPNFVPRLILLFNLQCSIIIHDFFFMYLLDNFHKIQKLKKGEIQSQFEKNNTIFHTKIGNKLLHLIENKRYAVVIKYIRRIINRACKYFESILYLYKKKNEPTFKKKLTIYYFNDNYINANSFIYANGNTNIKFVFFYVLKVFFYLKNNPYSSIFDMYKSVEILNFCDLSFLLRAMCQDNFISFKLMYVSKRSEMYKLKKNYKIINDFNNLIANEHLKIKKKVKKNKNITCDLFESTTSSEGEFTTEDNLLKNIIKNENEWRDRNEHKYVRTINYEKPPFEESRKDNSANLISFIDKMMYKKIKLYYVEDENLIFKKYAGTLWN</sequence>
<evidence type="ECO:0000313" key="7">
    <source>
        <dbReference type="Proteomes" id="UP000219813"/>
    </source>
</evidence>
<keyword evidence="4" id="KW-1133">Transmembrane helix</keyword>
<protein>
    <recommendedName>
        <fullName evidence="5">C2H2-type domain-containing protein</fullName>
    </recommendedName>
</protein>
<dbReference type="Pfam" id="PF04182">
    <property type="entry name" value="B-block_TFIIIC"/>
    <property type="match status" value="1"/>
</dbReference>
<evidence type="ECO:0000256" key="3">
    <source>
        <dbReference type="SAM" id="MobiDB-lite"/>
    </source>
</evidence>
<evidence type="ECO:0000259" key="5">
    <source>
        <dbReference type="PROSITE" id="PS50157"/>
    </source>
</evidence>
<proteinExistence type="predicted"/>
<dbReference type="Proteomes" id="UP000219813">
    <property type="component" value="Chromosome 3"/>
</dbReference>
<feature type="coiled-coil region" evidence="2">
    <location>
        <begin position="1934"/>
        <end position="1961"/>
    </location>
</feature>
<feature type="transmembrane region" description="Helical" evidence="4">
    <location>
        <begin position="261"/>
        <end position="285"/>
    </location>
</feature>
<keyword evidence="1" id="KW-0862">Zinc</keyword>
<dbReference type="VEuPathDB" id="PlasmoDB:PmUG01_03013300"/>
<accession>A0A1D3JII0</accession>
<dbReference type="GO" id="GO:0008270">
    <property type="term" value="F:zinc ion binding"/>
    <property type="evidence" value="ECO:0007669"/>
    <property type="project" value="UniProtKB-KW"/>
</dbReference>
<feature type="region of interest" description="Disordered" evidence="3">
    <location>
        <begin position="1116"/>
        <end position="1136"/>
    </location>
</feature>
<gene>
    <name evidence="6" type="primary">PmUG01_03013300</name>
    <name evidence="6" type="ORF">PMUG01_03013300</name>
</gene>
<dbReference type="PROSITE" id="PS00028">
    <property type="entry name" value="ZINC_FINGER_C2H2_1"/>
    <property type="match status" value="1"/>
</dbReference>
<dbReference type="GeneID" id="39866697"/>
<dbReference type="OrthoDB" id="431852at2759"/>
<feature type="region of interest" description="Disordered" evidence="3">
    <location>
        <begin position="2823"/>
        <end position="2872"/>
    </location>
</feature>
<dbReference type="EMBL" id="LT594624">
    <property type="protein sequence ID" value="SBT86181.1"/>
    <property type="molecule type" value="Genomic_DNA"/>
</dbReference>
<evidence type="ECO:0000256" key="4">
    <source>
        <dbReference type="SAM" id="Phobius"/>
    </source>
</evidence>
<dbReference type="OMA" id="PQNIHLY"/>
<feature type="region of interest" description="Disordered" evidence="3">
    <location>
        <begin position="679"/>
        <end position="705"/>
    </location>
</feature>